<sequence length="142" mass="15017">MWLDALALDARGPGLAFAVATAVLAVLALRCAAAWREGARWRTTLAVVFRSVPRHPLALVQLAGAVGAAAVLLTLTPVVLFVIRLRCQLPPHGGAQRLDRGRPPGLPPVPAYAAEDFDAGLAANRSLETGLPFRTRNLLPSD</sequence>
<keyword evidence="1" id="KW-1133">Transmembrane helix</keyword>
<evidence type="ECO:0000256" key="1">
    <source>
        <dbReference type="SAM" id="Phobius"/>
    </source>
</evidence>
<keyword evidence="3" id="KW-1185">Reference proteome</keyword>
<evidence type="ECO:0000313" key="2">
    <source>
        <dbReference type="EMBL" id="WUG92537.1"/>
    </source>
</evidence>
<proteinExistence type="predicted"/>
<organism evidence="2 3">
    <name type="scientific">Streptomyces violaceus</name>
    <name type="common">Streptomyces venezuelae</name>
    <dbReference type="NCBI Taxonomy" id="1936"/>
    <lineage>
        <taxon>Bacteria</taxon>
        <taxon>Bacillati</taxon>
        <taxon>Actinomycetota</taxon>
        <taxon>Actinomycetes</taxon>
        <taxon>Kitasatosporales</taxon>
        <taxon>Streptomycetaceae</taxon>
        <taxon>Streptomyces</taxon>
    </lineage>
</organism>
<protein>
    <submittedName>
        <fullName evidence="2">Uncharacterized protein</fullName>
    </submittedName>
</protein>
<reference evidence="2 3" key="1">
    <citation type="submission" date="2022-10" db="EMBL/GenBank/DDBJ databases">
        <title>The complete genomes of actinobacterial strains from the NBC collection.</title>
        <authorList>
            <person name="Joergensen T.S."/>
            <person name="Alvarez Arevalo M."/>
            <person name="Sterndorff E.B."/>
            <person name="Faurdal D."/>
            <person name="Vuksanovic O."/>
            <person name="Mourched A.-S."/>
            <person name="Charusanti P."/>
            <person name="Shaw S."/>
            <person name="Blin K."/>
            <person name="Weber T."/>
        </authorList>
    </citation>
    <scope>NUCLEOTIDE SEQUENCE [LARGE SCALE GENOMIC DNA]</scope>
    <source>
        <strain evidence="2 3">NBC_00456</strain>
    </source>
</reference>
<keyword evidence="1" id="KW-0812">Transmembrane</keyword>
<gene>
    <name evidence="2" type="ORF">OHB29_05635</name>
</gene>
<evidence type="ECO:0000313" key="3">
    <source>
        <dbReference type="Proteomes" id="UP001341259"/>
    </source>
</evidence>
<feature type="transmembrane region" description="Helical" evidence="1">
    <location>
        <begin position="58"/>
        <end position="83"/>
    </location>
</feature>
<keyword evidence="1" id="KW-0472">Membrane</keyword>
<dbReference type="Proteomes" id="UP001341259">
    <property type="component" value="Chromosome"/>
</dbReference>
<dbReference type="RefSeq" id="WP_328336953.1">
    <property type="nucleotide sequence ID" value="NZ_CP107906.1"/>
</dbReference>
<name>A0ABZ1NM70_STRVL</name>
<dbReference type="EMBL" id="CP107906">
    <property type="protein sequence ID" value="WUG92537.1"/>
    <property type="molecule type" value="Genomic_DNA"/>
</dbReference>
<accession>A0ABZ1NM70</accession>